<evidence type="ECO:0000256" key="7">
    <source>
        <dbReference type="ARBA" id="ARBA00023136"/>
    </source>
</evidence>
<dbReference type="InterPro" id="IPR000184">
    <property type="entry name" value="Bac_surfAg_D15"/>
</dbReference>
<dbReference type="Gene3D" id="2.40.160.50">
    <property type="entry name" value="membrane protein fhac: a member of the omp85/tpsb transporter family"/>
    <property type="match status" value="1"/>
</dbReference>
<comment type="similarity">
    <text evidence="2">Belongs to the TamA family.</text>
</comment>
<sequence>MRFLPPFIFAAALLTLSGPAVAAGVIDKVVIRGLDEDDATQRRMIENIRVALSLNDTLGQRLGESRLEYLLQEAATEAAGALEPFGYYSPQVRVEAPRTRSAEQVEAEAQAERSSEEASPRPTPPAVAAAEREADQDDDDDDDDEQARKDSGEPATVIAAVDPTPEPAPTQNQGTRPRSPADHLTVTLHVTLGEPVKVRNRDIRIEGEGGRDRYLSEDIAAFQPQQGAVFDHATYEASKLKIVNRLAERGYLDADFQTRKVAVTRAEHAADIDLSWVSGIRYDMGPTHFNQDYFRPGLLDQLVYWDEGSYYHQGKLDRLRQSLSGLDYFSSIDIQPDPENAVDGRVPVEVNLKLAPRNIYSAGVSYGTEFGAGFLVGLERRYVNSRGHKLKTLLDYAQNRKTLTTAYRIPAFKWLDGWYTASIQLYDEQTDYIDTRLIKLTGSRSGQLSERWTATASIHALRERWLYELVDDGQGDAIAAQYRYASYLYPELQAKYVGVDDQLFPRRGFTGTITARGGSGGDSTTFGQLHALGYWFKGIGDDSRLIVRGEIGRTWTNTLSDLPPSLRFYAGGDRSIRGYQFREVGPRINTEGGRYSVGGKNVITGSVEFEHYYKGGPLGGAVFVDSGSAYDNDIDVHTGVGIGVRYRSPIGPVRVDIAHGLDSPDSVVGLYLNIGTSL</sequence>
<gene>
    <name evidence="16" type="ORF">EPA99_06930</name>
</gene>
<evidence type="ECO:0000256" key="6">
    <source>
        <dbReference type="ARBA" id="ARBA00022729"/>
    </source>
</evidence>
<dbReference type="Gene3D" id="3.10.20.310">
    <property type="entry name" value="membrane protein fhac"/>
    <property type="match status" value="3"/>
</dbReference>
<evidence type="ECO:0000256" key="2">
    <source>
        <dbReference type="ARBA" id="ARBA00010248"/>
    </source>
</evidence>
<evidence type="ECO:0000256" key="9">
    <source>
        <dbReference type="ARBA" id="ARBA00033063"/>
    </source>
</evidence>
<dbReference type="InterPro" id="IPR010827">
    <property type="entry name" value="BamA/TamA_POTRA"/>
</dbReference>
<reference evidence="16 17" key="1">
    <citation type="submission" date="2019-01" db="EMBL/GenBank/DDBJ databases">
        <title>Pseudoxanthomonas composti sp. nov., isolated from compost.</title>
        <authorList>
            <person name="Yang G."/>
        </authorList>
    </citation>
    <scope>NUCLEOTIDE SEQUENCE [LARGE SCALE GENOMIC DNA]</scope>
    <source>
        <strain evidence="16 17">GSS15</strain>
    </source>
</reference>
<evidence type="ECO:0000256" key="3">
    <source>
        <dbReference type="ARBA" id="ARBA00015419"/>
    </source>
</evidence>
<comment type="subunit">
    <text evidence="10">Interacts with TamB to form the translocation and assembly module (TAM).</text>
</comment>
<dbReference type="Proteomes" id="UP000289784">
    <property type="component" value="Unassembled WGS sequence"/>
</dbReference>
<keyword evidence="6 12" id="KW-0732">Signal</keyword>
<evidence type="ECO:0000259" key="14">
    <source>
        <dbReference type="Pfam" id="PF07244"/>
    </source>
</evidence>
<feature type="domain" description="TamA POTRA" evidence="15">
    <location>
        <begin position="30"/>
        <end position="100"/>
    </location>
</feature>
<organism evidence="16 17">
    <name type="scientific">Pseudoxanthomonas composti</name>
    <dbReference type="NCBI Taxonomy" id="2137479"/>
    <lineage>
        <taxon>Bacteria</taxon>
        <taxon>Pseudomonadati</taxon>
        <taxon>Pseudomonadota</taxon>
        <taxon>Gammaproteobacteria</taxon>
        <taxon>Lysobacterales</taxon>
        <taxon>Lysobacteraceae</taxon>
        <taxon>Pseudoxanthomonas</taxon>
    </lineage>
</organism>
<dbReference type="RefSeq" id="WP_129470485.1">
    <property type="nucleotide sequence ID" value="NZ_SAWZ01000003.1"/>
</dbReference>
<evidence type="ECO:0000259" key="13">
    <source>
        <dbReference type="Pfam" id="PF01103"/>
    </source>
</evidence>
<evidence type="ECO:0000313" key="16">
    <source>
        <dbReference type="EMBL" id="RXR06378.1"/>
    </source>
</evidence>
<evidence type="ECO:0000256" key="10">
    <source>
        <dbReference type="ARBA" id="ARBA00093548"/>
    </source>
</evidence>
<evidence type="ECO:0000256" key="5">
    <source>
        <dbReference type="ARBA" id="ARBA00022692"/>
    </source>
</evidence>
<dbReference type="GO" id="GO:0009306">
    <property type="term" value="P:protein secretion"/>
    <property type="evidence" value="ECO:0007669"/>
    <property type="project" value="TreeGrafter"/>
</dbReference>
<dbReference type="PANTHER" id="PTHR12815:SF47">
    <property type="entry name" value="TRANSLOCATION AND ASSEMBLY MODULE SUBUNIT TAMA"/>
    <property type="match status" value="1"/>
</dbReference>
<evidence type="ECO:0000313" key="17">
    <source>
        <dbReference type="Proteomes" id="UP000289784"/>
    </source>
</evidence>
<keyword evidence="5" id="KW-0812">Transmembrane</keyword>
<feature type="compositionally biased region" description="Acidic residues" evidence="11">
    <location>
        <begin position="134"/>
        <end position="145"/>
    </location>
</feature>
<feature type="domain" description="POTRA" evidence="14">
    <location>
        <begin position="201"/>
        <end position="265"/>
    </location>
</feature>
<evidence type="ECO:0000256" key="1">
    <source>
        <dbReference type="ARBA" id="ARBA00004442"/>
    </source>
</evidence>
<keyword evidence="17" id="KW-1185">Reference proteome</keyword>
<keyword evidence="7" id="KW-0472">Membrane</keyword>
<evidence type="ECO:0000256" key="11">
    <source>
        <dbReference type="SAM" id="MobiDB-lite"/>
    </source>
</evidence>
<dbReference type="EMBL" id="SAWZ01000003">
    <property type="protein sequence ID" value="RXR06378.1"/>
    <property type="molecule type" value="Genomic_DNA"/>
</dbReference>
<accession>A0A4Q1JVS6</accession>
<feature type="region of interest" description="Disordered" evidence="11">
    <location>
        <begin position="98"/>
        <end position="181"/>
    </location>
</feature>
<name>A0A4Q1JVS6_9GAMM</name>
<dbReference type="Pfam" id="PF01103">
    <property type="entry name" value="Omp85"/>
    <property type="match status" value="1"/>
</dbReference>
<feature type="compositionally biased region" description="Basic and acidic residues" evidence="11">
    <location>
        <begin position="110"/>
        <end position="119"/>
    </location>
</feature>
<dbReference type="Pfam" id="PF07244">
    <property type="entry name" value="POTRA"/>
    <property type="match status" value="1"/>
</dbReference>
<comment type="caution">
    <text evidence="16">The sequence shown here is derived from an EMBL/GenBank/DDBJ whole genome shotgun (WGS) entry which is preliminary data.</text>
</comment>
<evidence type="ECO:0000256" key="4">
    <source>
        <dbReference type="ARBA" id="ARBA00022452"/>
    </source>
</evidence>
<feature type="chain" id="PRO_5020429891" description="Translocation and assembly module subunit TamA" evidence="12">
    <location>
        <begin position="23"/>
        <end position="678"/>
    </location>
</feature>
<feature type="signal peptide" evidence="12">
    <location>
        <begin position="1"/>
        <end position="22"/>
    </location>
</feature>
<evidence type="ECO:0000256" key="12">
    <source>
        <dbReference type="SAM" id="SignalP"/>
    </source>
</evidence>
<dbReference type="InterPro" id="IPR039910">
    <property type="entry name" value="D15-like"/>
</dbReference>
<proteinExistence type="inferred from homology"/>
<dbReference type="OrthoDB" id="9769707at2"/>
<evidence type="ECO:0000256" key="8">
    <source>
        <dbReference type="ARBA" id="ARBA00023237"/>
    </source>
</evidence>
<evidence type="ECO:0000259" key="15">
    <source>
        <dbReference type="Pfam" id="PF17243"/>
    </source>
</evidence>
<dbReference type="Pfam" id="PF17243">
    <property type="entry name" value="POTRA_TamA_1"/>
    <property type="match status" value="1"/>
</dbReference>
<comment type="subcellular location">
    <subcellularLocation>
        <location evidence="1">Cell outer membrane</location>
    </subcellularLocation>
</comment>
<keyword evidence="4" id="KW-1134">Transmembrane beta strand</keyword>
<dbReference type="AlphaFoldDB" id="A0A4Q1JVS6"/>
<dbReference type="GO" id="GO:0097347">
    <property type="term" value="C:TAM protein secretion complex"/>
    <property type="evidence" value="ECO:0007669"/>
    <property type="project" value="TreeGrafter"/>
</dbReference>
<dbReference type="PANTHER" id="PTHR12815">
    <property type="entry name" value="SORTING AND ASSEMBLY MACHINERY SAMM50 PROTEIN FAMILY MEMBER"/>
    <property type="match status" value="1"/>
</dbReference>
<dbReference type="GO" id="GO:0009279">
    <property type="term" value="C:cell outer membrane"/>
    <property type="evidence" value="ECO:0007669"/>
    <property type="project" value="UniProtKB-SubCell"/>
</dbReference>
<dbReference type="InterPro" id="IPR035243">
    <property type="entry name" value="TamA_POTRA_Dom_1"/>
</dbReference>
<feature type="domain" description="Bacterial surface antigen (D15)" evidence="13">
    <location>
        <begin position="386"/>
        <end position="677"/>
    </location>
</feature>
<keyword evidence="8" id="KW-0998">Cell outer membrane</keyword>
<protein>
    <recommendedName>
        <fullName evidence="3">Translocation and assembly module subunit TamA</fullName>
    </recommendedName>
    <alternativeName>
        <fullName evidence="9">Autotransporter assembly factor TamA</fullName>
    </alternativeName>
</protein>